<evidence type="ECO:0000313" key="2">
    <source>
        <dbReference type="Proteomes" id="UP000024635"/>
    </source>
</evidence>
<dbReference type="AlphaFoldDB" id="A0A016WZY9"/>
<protein>
    <submittedName>
        <fullName evidence="1">Uncharacterized protein</fullName>
    </submittedName>
</protein>
<organism evidence="1 2">
    <name type="scientific">Ancylostoma ceylanicum</name>
    <dbReference type="NCBI Taxonomy" id="53326"/>
    <lineage>
        <taxon>Eukaryota</taxon>
        <taxon>Metazoa</taxon>
        <taxon>Ecdysozoa</taxon>
        <taxon>Nematoda</taxon>
        <taxon>Chromadorea</taxon>
        <taxon>Rhabditida</taxon>
        <taxon>Rhabditina</taxon>
        <taxon>Rhabditomorpha</taxon>
        <taxon>Strongyloidea</taxon>
        <taxon>Ancylostomatidae</taxon>
        <taxon>Ancylostomatinae</taxon>
        <taxon>Ancylostoma</taxon>
    </lineage>
</organism>
<dbReference type="EMBL" id="JARK01000030">
    <property type="protein sequence ID" value="EYC45394.1"/>
    <property type="molecule type" value="Genomic_DNA"/>
</dbReference>
<sequence>MADGSSAASRMGNDRIRIRRWRVGPPWPSSEANARASVHLGQTVVETTAYVYAGELVRKALEEESTEGEYGSDDGGWARLGAVVRKTPAYGYAVGGLKKASAGGVRKVPEHEATE</sequence>
<reference evidence="2" key="1">
    <citation type="journal article" date="2015" name="Nat. Genet.">
        <title>The genome and transcriptome of the zoonotic hookworm Ancylostoma ceylanicum identify infection-specific gene families.</title>
        <authorList>
            <person name="Schwarz E.M."/>
            <person name="Hu Y."/>
            <person name="Antoshechkin I."/>
            <person name="Miller M.M."/>
            <person name="Sternberg P.W."/>
            <person name="Aroian R.V."/>
        </authorList>
    </citation>
    <scope>NUCLEOTIDE SEQUENCE</scope>
    <source>
        <strain evidence="2">HY135</strain>
    </source>
</reference>
<accession>A0A016WZY9</accession>
<dbReference type="Proteomes" id="UP000024635">
    <property type="component" value="Unassembled WGS sequence"/>
</dbReference>
<keyword evidence="2" id="KW-1185">Reference proteome</keyword>
<gene>
    <name evidence="1" type="primary">Acey_s0430.g1313</name>
    <name evidence="1" type="ORF">Y032_0430g1313</name>
</gene>
<evidence type="ECO:0000313" key="1">
    <source>
        <dbReference type="EMBL" id="EYC45394.1"/>
    </source>
</evidence>
<name>A0A016WZY9_9BILA</name>
<proteinExistence type="predicted"/>
<comment type="caution">
    <text evidence="1">The sequence shown here is derived from an EMBL/GenBank/DDBJ whole genome shotgun (WGS) entry which is preliminary data.</text>
</comment>